<dbReference type="Gene3D" id="3.40.630.30">
    <property type="match status" value="1"/>
</dbReference>
<dbReference type="Pfam" id="PF13302">
    <property type="entry name" value="Acetyltransf_3"/>
    <property type="match status" value="1"/>
</dbReference>
<dbReference type="HOGENOM" id="CLU_013985_40_1_11"/>
<dbReference type="KEGG" id="cfl:Cfla_3047"/>
<evidence type="ECO:0000313" key="5">
    <source>
        <dbReference type="EMBL" id="ADG75930.1"/>
    </source>
</evidence>
<dbReference type="GO" id="GO:0008999">
    <property type="term" value="F:protein-N-terminal-alanine acetyltransferase activity"/>
    <property type="evidence" value="ECO:0007669"/>
    <property type="project" value="TreeGrafter"/>
</dbReference>
<feature type="domain" description="N-acetyltransferase" evidence="4">
    <location>
        <begin position="19"/>
        <end position="172"/>
    </location>
</feature>
<dbReference type="AlphaFoldDB" id="D5UL48"/>
<accession>D5UL48</accession>
<dbReference type="SUPFAM" id="SSF55729">
    <property type="entry name" value="Acyl-CoA N-acyltransferases (Nat)"/>
    <property type="match status" value="1"/>
</dbReference>
<dbReference type="eggNOG" id="COG1670">
    <property type="taxonomic scope" value="Bacteria"/>
</dbReference>
<evidence type="ECO:0000259" key="4">
    <source>
        <dbReference type="PROSITE" id="PS51186"/>
    </source>
</evidence>
<dbReference type="InterPro" id="IPR051531">
    <property type="entry name" value="N-acetyltransferase"/>
</dbReference>
<keyword evidence="2" id="KW-0012">Acyltransferase</keyword>
<evidence type="ECO:0000313" key="6">
    <source>
        <dbReference type="Proteomes" id="UP000000849"/>
    </source>
</evidence>
<reference evidence="5 6" key="1">
    <citation type="journal article" date="2010" name="Stand. Genomic Sci.">
        <title>Complete genome sequence of Cellulomonas flavigena type strain (134).</title>
        <authorList>
            <person name="Abt B."/>
            <person name="Foster B."/>
            <person name="Lapidus A."/>
            <person name="Clum A."/>
            <person name="Sun H."/>
            <person name="Pukall R."/>
            <person name="Lucas S."/>
            <person name="Glavina Del Rio T."/>
            <person name="Nolan M."/>
            <person name="Tice H."/>
            <person name="Cheng J.F."/>
            <person name="Pitluck S."/>
            <person name="Liolios K."/>
            <person name="Ivanova N."/>
            <person name="Mavromatis K."/>
            <person name="Ovchinnikova G."/>
            <person name="Pati A."/>
            <person name="Goodwin L."/>
            <person name="Chen A."/>
            <person name="Palaniappan K."/>
            <person name="Land M."/>
            <person name="Hauser L."/>
            <person name="Chang Y.J."/>
            <person name="Jeffries C.D."/>
            <person name="Rohde M."/>
            <person name="Goker M."/>
            <person name="Woyke T."/>
            <person name="Bristow J."/>
            <person name="Eisen J.A."/>
            <person name="Markowitz V."/>
            <person name="Hugenholtz P."/>
            <person name="Kyrpides N.C."/>
            <person name="Klenk H.P."/>
        </authorList>
    </citation>
    <scope>NUCLEOTIDE SEQUENCE [LARGE SCALE GENOMIC DNA]</scope>
    <source>
        <strain evidence="6">ATCC 482 / DSM 20109 / BCRC 11376 / JCM 18109 / NBRC 3775 / NCIMB 8073 / NRS 134</strain>
    </source>
</reference>
<dbReference type="PANTHER" id="PTHR43792:SF8">
    <property type="entry name" value="[RIBOSOMAL PROTEIN US5]-ALANINE N-ACETYLTRANSFERASE"/>
    <property type="match status" value="1"/>
</dbReference>
<evidence type="ECO:0000256" key="3">
    <source>
        <dbReference type="ARBA" id="ARBA00038502"/>
    </source>
</evidence>
<name>D5UL48_CELFN</name>
<sequence length="178" mass="19513">MSYPRTTRPITLDDVPALVDVVVANRAFLAPWQSVREDAYFTAAGQRDVVRDAIDLAGRGLGRVHVILDEGRVVGRATLSGVVRGALQSCALGYWVAEDRNGRGLATRAVAEMLDVAFTELGLHRVQAETLLHNVASQRVLERNGFVRYGTAPQYLRIAGTWQDHAMFQVLNPATVSE</sequence>
<protein>
    <submittedName>
        <fullName evidence="5">GCN5-related N-acetyltransferase</fullName>
    </submittedName>
</protein>
<dbReference type="RefSeq" id="WP_013118261.1">
    <property type="nucleotide sequence ID" value="NC_014151.1"/>
</dbReference>
<dbReference type="PROSITE" id="PS51186">
    <property type="entry name" value="GNAT"/>
    <property type="match status" value="1"/>
</dbReference>
<keyword evidence="1 5" id="KW-0808">Transferase</keyword>
<proteinExistence type="inferred from homology"/>
<dbReference type="GO" id="GO:0005737">
    <property type="term" value="C:cytoplasm"/>
    <property type="evidence" value="ECO:0007669"/>
    <property type="project" value="TreeGrafter"/>
</dbReference>
<dbReference type="EMBL" id="CP001964">
    <property type="protein sequence ID" value="ADG75930.1"/>
    <property type="molecule type" value="Genomic_DNA"/>
</dbReference>
<dbReference type="STRING" id="446466.Cfla_3047"/>
<evidence type="ECO:0000256" key="2">
    <source>
        <dbReference type="ARBA" id="ARBA00023315"/>
    </source>
</evidence>
<evidence type="ECO:0000256" key="1">
    <source>
        <dbReference type="ARBA" id="ARBA00022679"/>
    </source>
</evidence>
<organism evidence="5 6">
    <name type="scientific">Cellulomonas flavigena (strain ATCC 482 / DSM 20109 / BCRC 11376 / JCM 18109 / NBRC 3775 / NCIMB 8073 / NRS 134)</name>
    <dbReference type="NCBI Taxonomy" id="446466"/>
    <lineage>
        <taxon>Bacteria</taxon>
        <taxon>Bacillati</taxon>
        <taxon>Actinomycetota</taxon>
        <taxon>Actinomycetes</taxon>
        <taxon>Micrococcales</taxon>
        <taxon>Cellulomonadaceae</taxon>
        <taxon>Cellulomonas</taxon>
    </lineage>
</organism>
<dbReference type="Proteomes" id="UP000000849">
    <property type="component" value="Chromosome"/>
</dbReference>
<comment type="similarity">
    <text evidence="3">Belongs to the acetyltransferase family. RimJ subfamily.</text>
</comment>
<dbReference type="InterPro" id="IPR000182">
    <property type="entry name" value="GNAT_dom"/>
</dbReference>
<dbReference type="InterPro" id="IPR016181">
    <property type="entry name" value="Acyl_CoA_acyltransferase"/>
</dbReference>
<keyword evidence="6" id="KW-1185">Reference proteome</keyword>
<dbReference type="PANTHER" id="PTHR43792">
    <property type="entry name" value="GNAT FAMILY, PUTATIVE (AFU_ORTHOLOGUE AFUA_3G00765)-RELATED-RELATED"/>
    <property type="match status" value="1"/>
</dbReference>
<gene>
    <name evidence="5" type="ordered locus">Cfla_3047</name>
</gene>
<dbReference type="OrthoDB" id="5242221at2"/>